<dbReference type="InterPro" id="IPR013103">
    <property type="entry name" value="RVT_2"/>
</dbReference>
<proteinExistence type="predicted"/>
<organism evidence="2 3">
    <name type="scientific">Lactuca sativa</name>
    <name type="common">Garden lettuce</name>
    <dbReference type="NCBI Taxonomy" id="4236"/>
    <lineage>
        <taxon>Eukaryota</taxon>
        <taxon>Viridiplantae</taxon>
        <taxon>Streptophyta</taxon>
        <taxon>Embryophyta</taxon>
        <taxon>Tracheophyta</taxon>
        <taxon>Spermatophyta</taxon>
        <taxon>Magnoliopsida</taxon>
        <taxon>eudicotyledons</taxon>
        <taxon>Gunneridae</taxon>
        <taxon>Pentapetalae</taxon>
        <taxon>asterids</taxon>
        <taxon>campanulids</taxon>
        <taxon>Asterales</taxon>
        <taxon>Asteraceae</taxon>
        <taxon>Cichorioideae</taxon>
        <taxon>Cichorieae</taxon>
        <taxon>Lactucinae</taxon>
        <taxon>Lactuca</taxon>
    </lineage>
</organism>
<dbReference type="InterPro" id="IPR043502">
    <property type="entry name" value="DNA/RNA_pol_sf"/>
</dbReference>
<dbReference type="Pfam" id="PF07727">
    <property type="entry name" value="RVT_2"/>
    <property type="match status" value="1"/>
</dbReference>
<sequence length="324" mass="37391">MQEELVEFERNNGWDLVPTLEGVLVVGSRWVYRNKSDEDGVVIRNKAILVVKGYSQQEGIYYDETFVPAKRIESIRIFLAFATHKNFKVAYGLKQAPRAWYGTLSKCLEDSKFQRGFIDPTIFRKIHNNHLIIMLIYVNDIIFGSTSKDLSDEFVELMKSKFRMSMMGELNYFVGLQVCQSPKGIFIGQEKYIKNLLKRYSMENASTAKTPMSTSYKLDSNLDRKSVDQKHYRGTIGSLLYLTTSRPYIMFSTCPLERFQDNPKESHLMEAKRIFKYLKGTASLGLFYPTKGNFYLPAFTDSDYGGCKLDRKSTSGSCQFNFYC</sequence>
<evidence type="ECO:0000313" key="2">
    <source>
        <dbReference type="EMBL" id="KAJ0210065.1"/>
    </source>
</evidence>
<dbReference type="Proteomes" id="UP000235145">
    <property type="component" value="Unassembled WGS sequence"/>
</dbReference>
<comment type="caution">
    <text evidence="2">The sequence shown here is derived from an EMBL/GenBank/DDBJ whole genome shotgun (WGS) entry which is preliminary data.</text>
</comment>
<evidence type="ECO:0000259" key="1">
    <source>
        <dbReference type="Pfam" id="PF07727"/>
    </source>
</evidence>
<protein>
    <recommendedName>
        <fullName evidence="1">Reverse transcriptase Ty1/copia-type domain-containing protein</fullName>
    </recommendedName>
</protein>
<reference evidence="2 3" key="1">
    <citation type="journal article" date="2017" name="Nat. Commun.">
        <title>Genome assembly with in vitro proximity ligation data and whole-genome triplication in lettuce.</title>
        <authorList>
            <person name="Reyes-Chin-Wo S."/>
            <person name="Wang Z."/>
            <person name="Yang X."/>
            <person name="Kozik A."/>
            <person name="Arikit S."/>
            <person name="Song C."/>
            <person name="Xia L."/>
            <person name="Froenicke L."/>
            <person name="Lavelle D.O."/>
            <person name="Truco M.J."/>
            <person name="Xia R."/>
            <person name="Zhu S."/>
            <person name="Xu C."/>
            <person name="Xu H."/>
            <person name="Xu X."/>
            <person name="Cox K."/>
            <person name="Korf I."/>
            <person name="Meyers B.C."/>
            <person name="Michelmore R.W."/>
        </authorList>
    </citation>
    <scope>NUCLEOTIDE SEQUENCE [LARGE SCALE GENOMIC DNA]</scope>
    <source>
        <strain evidence="3">cv. Salinas</strain>
        <tissue evidence="2">Seedlings</tissue>
    </source>
</reference>
<dbReference type="SUPFAM" id="SSF56672">
    <property type="entry name" value="DNA/RNA polymerases"/>
    <property type="match status" value="1"/>
</dbReference>
<keyword evidence="3" id="KW-1185">Reference proteome</keyword>
<dbReference type="EMBL" id="NBSK02000004">
    <property type="protein sequence ID" value="KAJ0210065.1"/>
    <property type="molecule type" value="Genomic_DNA"/>
</dbReference>
<accession>A0A9R1VPF4</accession>
<dbReference type="AlphaFoldDB" id="A0A9R1VPF4"/>
<dbReference type="PANTHER" id="PTHR11439">
    <property type="entry name" value="GAG-POL-RELATED RETROTRANSPOSON"/>
    <property type="match status" value="1"/>
</dbReference>
<evidence type="ECO:0000313" key="3">
    <source>
        <dbReference type="Proteomes" id="UP000235145"/>
    </source>
</evidence>
<gene>
    <name evidence="2" type="ORF">LSAT_V11C400164460</name>
</gene>
<dbReference type="PANTHER" id="PTHR11439:SF495">
    <property type="entry name" value="REVERSE TRANSCRIPTASE, RNA-DEPENDENT DNA POLYMERASE-RELATED"/>
    <property type="match status" value="1"/>
</dbReference>
<name>A0A9R1VPF4_LACSA</name>
<feature type="domain" description="Reverse transcriptase Ty1/copia-type" evidence="1">
    <location>
        <begin position="88"/>
        <end position="213"/>
    </location>
</feature>